<feature type="binding site" evidence="12">
    <location>
        <position position="63"/>
    </location>
    <ligand>
        <name>GTP</name>
        <dbReference type="ChEBI" id="CHEBI:37565"/>
    </ligand>
</feature>
<dbReference type="PANTHER" id="PTHR22960:SF0">
    <property type="entry name" value="MOLYBDENUM COFACTOR BIOSYNTHESIS PROTEIN 1"/>
    <property type="match status" value="1"/>
</dbReference>
<feature type="binding site" evidence="12">
    <location>
        <position position="26"/>
    </location>
    <ligand>
        <name>S-adenosyl-L-methionine</name>
        <dbReference type="ChEBI" id="CHEBI:59789"/>
    </ligand>
</feature>
<dbReference type="InterPro" id="IPR050105">
    <property type="entry name" value="MoCo_biosynth_MoaA/MoaC"/>
</dbReference>
<evidence type="ECO:0000256" key="9">
    <source>
        <dbReference type="ARBA" id="ARBA00023150"/>
    </source>
</evidence>
<dbReference type="Gene3D" id="3.20.20.70">
    <property type="entry name" value="Aldolase class I"/>
    <property type="match status" value="1"/>
</dbReference>
<dbReference type="SFLD" id="SFLDG01386">
    <property type="entry name" value="main_SPASM_domain-containing"/>
    <property type="match status" value="1"/>
</dbReference>
<dbReference type="PROSITE" id="PS01305">
    <property type="entry name" value="MOAA_NIFB_PQQE"/>
    <property type="match status" value="1"/>
</dbReference>
<keyword evidence="5 12" id="KW-0547">Nucleotide-binding</keyword>
<dbReference type="Pfam" id="PF06463">
    <property type="entry name" value="Mob_synth_C"/>
    <property type="match status" value="1"/>
</dbReference>
<dbReference type="PROSITE" id="PS51918">
    <property type="entry name" value="RADICAL_SAM"/>
    <property type="match status" value="1"/>
</dbReference>
<dbReference type="OrthoDB" id="9763993at2"/>
<feature type="binding site" evidence="12">
    <location>
        <position position="189"/>
    </location>
    <ligand>
        <name>S-adenosyl-L-methionine</name>
        <dbReference type="ChEBI" id="CHEBI:59789"/>
    </ligand>
</feature>
<evidence type="ECO:0000256" key="7">
    <source>
        <dbReference type="ARBA" id="ARBA00023014"/>
    </source>
</evidence>
<dbReference type="EC" id="4.1.99.22" evidence="1 12"/>
<accession>A0A1W1YP05</accession>
<keyword evidence="10 12" id="KW-0456">Lyase</keyword>
<keyword evidence="2 12" id="KW-0004">4Fe-4S</keyword>
<sequence length="326" mass="36487">MFDSYAREINYLRVSVTDRCNLRCKYCMPEEGIESLGHTNVLALEEIVHLIRVAARVGIRKVRLTGGEPLVRKNITDLVEQIAKIPQITDVAITTNGVLFADMAEELKAAGLTRVNFSLDSLEPDSFNYITSRGRLSDVTRSIAKALEMGMAPVKINTVVMKGINDHEILDFVKLAKEMPLHVRFIEFMPIGDLPFYQTDRVVSVSEIKEIIEQQYDLYKGSTVQGNGPAKCYQINGGLGSVGFISAMSDHFCSECNRIRMTADGKLRGCLFGKQEINLKMALQNGASDEKIAHLFSKAIREKPNRHYMTEGWGADNKRKMYQIGG</sequence>
<feature type="binding site" evidence="12">
    <location>
        <position position="256"/>
    </location>
    <ligand>
        <name>[4Fe-4S] cluster</name>
        <dbReference type="ChEBI" id="CHEBI:49883"/>
        <label>2</label>
        <note>4Fe-4S-substrate</note>
    </ligand>
</feature>
<dbReference type="RefSeq" id="WP_084573958.1">
    <property type="nucleotide sequence ID" value="NZ_CP155572.1"/>
</dbReference>
<organism evidence="14 15">
    <name type="scientific">Sporomusa malonica</name>
    <dbReference type="NCBI Taxonomy" id="112901"/>
    <lineage>
        <taxon>Bacteria</taxon>
        <taxon>Bacillati</taxon>
        <taxon>Bacillota</taxon>
        <taxon>Negativicutes</taxon>
        <taxon>Selenomonadales</taxon>
        <taxon>Sporomusaceae</taxon>
        <taxon>Sporomusa</taxon>
    </lineage>
</organism>
<protein>
    <recommendedName>
        <fullName evidence="1 12">GTP 3',8-cyclase</fullName>
        <ecNumber evidence="1 12">4.1.99.22</ecNumber>
    </recommendedName>
    <alternativeName>
        <fullName evidence="12">Molybdenum cofactor biosynthesis protein A</fullName>
    </alternativeName>
</protein>
<evidence type="ECO:0000256" key="10">
    <source>
        <dbReference type="ARBA" id="ARBA00023239"/>
    </source>
</evidence>
<feature type="binding site" evidence="12">
    <location>
        <begin position="258"/>
        <end position="260"/>
    </location>
    <ligand>
        <name>GTP</name>
        <dbReference type="ChEBI" id="CHEBI:37565"/>
    </ligand>
</feature>
<evidence type="ECO:0000259" key="13">
    <source>
        <dbReference type="PROSITE" id="PS51918"/>
    </source>
</evidence>
<dbReference type="PANTHER" id="PTHR22960">
    <property type="entry name" value="MOLYBDOPTERIN COFACTOR SYNTHESIS PROTEIN A"/>
    <property type="match status" value="1"/>
</dbReference>
<evidence type="ECO:0000256" key="8">
    <source>
        <dbReference type="ARBA" id="ARBA00023134"/>
    </source>
</evidence>
<feature type="binding site" evidence="12">
    <location>
        <position position="253"/>
    </location>
    <ligand>
        <name>[4Fe-4S] cluster</name>
        <dbReference type="ChEBI" id="CHEBI:49883"/>
        <label>2</label>
        <note>4Fe-4S-substrate</note>
    </ligand>
</feature>
<dbReference type="Proteomes" id="UP000192738">
    <property type="component" value="Unassembled WGS sequence"/>
</dbReference>
<dbReference type="InterPro" id="IPR013785">
    <property type="entry name" value="Aldolase_TIM"/>
</dbReference>
<evidence type="ECO:0000313" key="15">
    <source>
        <dbReference type="Proteomes" id="UP000192738"/>
    </source>
</evidence>
<feature type="binding site" evidence="12">
    <location>
        <position position="67"/>
    </location>
    <ligand>
        <name>S-adenosyl-L-methionine</name>
        <dbReference type="ChEBI" id="CHEBI:59789"/>
    </ligand>
</feature>
<feature type="binding site" evidence="12">
    <location>
        <position position="20"/>
    </location>
    <ligand>
        <name>[4Fe-4S] cluster</name>
        <dbReference type="ChEBI" id="CHEBI:49883"/>
        <label>1</label>
        <note>4Fe-4S-S-AdoMet</note>
    </ligand>
</feature>
<dbReference type="InterPro" id="IPR058240">
    <property type="entry name" value="rSAM_sf"/>
</dbReference>
<feature type="binding site" evidence="12">
    <location>
        <position position="118"/>
    </location>
    <ligand>
        <name>S-adenosyl-L-methionine</name>
        <dbReference type="ChEBI" id="CHEBI:59789"/>
    </ligand>
</feature>
<comment type="subunit">
    <text evidence="12">Monomer and homodimer.</text>
</comment>
<keyword evidence="9 12" id="KW-0501">Molybdenum cofactor biosynthesis</keyword>
<comment type="function">
    <text evidence="12">Catalyzes the cyclization of GTP to (8S)-3',8-cyclo-7,8-dihydroguanosine 5'-triphosphate.</text>
</comment>
<dbReference type="GO" id="GO:0061798">
    <property type="term" value="F:GTP 3',8'-cyclase activity"/>
    <property type="evidence" value="ECO:0007669"/>
    <property type="project" value="UniProtKB-UniRule"/>
</dbReference>
<evidence type="ECO:0000256" key="1">
    <source>
        <dbReference type="ARBA" id="ARBA00012167"/>
    </source>
</evidence>
<feature type="domain" description="Radical SAM core" evidence="13">
    <location>
        <begin position="4"/>
        <end position="222"/>
    </location>
</feature>
<dbReference type="GO" id="GO:0046872">
    <property type="term" value="F:metal ion binding"/>
    <property type="evidence" value="ECO:0007669"/>
    <property type="project" value="UniProtKB-KW"/>
</dbReference>
<dbReference type="SMART" id="SM00729">
    <property type="entry name" value="Elp3"/>
    <property type="match status" value="1"/>
</dbReference>
<dbReference type="SFLD" id="SFLDG01067">
    <property type="entry name" value="SPASM/twitch_domain_containing"/>
    <property type="match status" value="1"/>
</dbReference>
<keyword evidence="4 12" id="KW-0479">Metal-binding</keyword>
<dbReference type="NCBIfam" id="TIGR02666">
    <property type="entry name" value="moaA"/>
    <property type="match status" value="1"/>
</dbReference>
<dbReference type="InterPro" id="IPR010505">
    <property type="entry name" value="MoaA_twitch"/>
</dbReference>
<dbReference type="InterPro" id="IPR006638">
    <property type="entry name" value="Elp3/MiaA/NifB-like_rSAM"/>
</dbReference>
<dbReference type="GO" id="GO:0061799">
    <property type="term" value="F:cyclic pyranopterin monophosphate synthase activity"/>
    <property type="evidence" value="ECO:0007669"/>
    <property type="project" value="TreeGrafter"/>
</dbReference>
<dbReference type="NCBIfam" id="NF001199">
    <property type="entry name" value="PRK00164.2-1"/>
    <property type="match status" value="1"/>
</dbReference>
<feature type="binding site" evidence="12">
    <location>
        <position position="24"/>
    </location>
    <ligand>
        <name>[4Fe-4S] cluster</name>
        <dbReference type="ChEBI" id="CHEBI:49883"/>
        <label>1</label>
        <note>4Fe-4S-S-AdoMet</note>
    </ligand>
</feature>
<dbReference type="GO" id="GO:0051539">
    <property type="term" value="F:4 iron, 4 sulfur cluster binding"/>
    <property type="evidence" value="ECO:0007669"/>
    <property type="project" value="UniProtKB-UniRule"/>
</dbReference>
<dbReference type="UniPathway" id="UPA00344"/>
<evidence type="ECO:0000256" key="5">
    <source>
        <dbReference type="ARBA" id="ARBA00022741"/>
    </source>
</evidence>
<dbReference type="SFLD" id="SFLDG01383">
    <property type="entry name" value="cyclic_pyranopterin_phosphate"/>
    <property type="match status" value="1"/>
</dbReference>
<dbReference type="Pfam" id="PF04055">
    <property type="entry name" value="Radical_SAM"/>
    <property type="match status" value="1"/>
</dbReference>
<name>A0A1W1YP05_9FIRM</name>
<dbReference type="EMBL" id="FWXI01000002">
    <property type="protein sequence ID" value="SMC37884.1"/>
    <property type="molecule type" value="Genomic_DNA"/>
</dbReference>
<comment type="similarity">
    <text evidence="12">Belongs to the radical SAM superfamily. MoaA family.</text>
</comment>
<keyword evidence="15" id="KW-1185">Reference proteome</keyword>
<dbReference type="InterPro" id="IPR000385">
    <property type="entry name" value="MoaA_NifB_PqqE_Fe-S-bd_CS"/>
</dbReference>
<comment type="pathway">
    <text evidence="12">Cofactor biosynthesis; molybdopterin biosynthesis.</text>
</comment>
<reference evidence="14 15" key="1">
    <citation type="submission" date="2017-04" db="EMBL/GenBank/DDBJ databases">
        <authorList>
            <person name="Afonso C.L."/>
            <person name="Miller P.J."/>
            <person name="Scott M.A."/>
            <person name="Spackman E."/>
            <person name="Goraichik I."/>
            <person name="Dimitrov K.M."/>
            <person name="Suarez D.L."/>
            <person name="Swayne D.E."/>
        </authorList>
    </citation>
    <scope>NUCLEOTIDE SEQUENCE [LARGE SCALE GENOMIC DNA]</scope>
    <source>
        <strain evidence="14 15">DSM 5090</strain>
    </source>
</reference>
<evidence type="ECO:0000256" key="3">
    <source>
        <dbReference type="ARBA" id="ARBA00022691"/>
    </source>
</evidence>
<feature type="binding site" evidence="12">
    <location>
        <position position="94"/>
    </location>
    <ligand>
        <name>GTP</name>
        <dbReference type="ChEBI" id="CHEBI:37565"/>
    </ligand>
</feature>
<dbReference type="AlphaFoldDB" id="A0A1W1YP05"/>
<gene>
    <name evidence="12" type="primary">moaA</name>
    <name evidence="14" type="ORF">SAMN04488500_10239</name>
</gene>
<evidence type="ECO:0000256" key="12">
    <source>
        <dbReference type="HAMAP-Rule" id="MF_01225"/>
    </source>
</evidence>
<evidence type="ECO:0000256" key="6">
    <source>
        <dbReference type="ARBA" id="ARBA00023004"/>
    </source>
</evidence>
<keyword evidence="3 12" id="KW-0949">S-adenosyl-L-methionine</keyword>
<dbReference type="SFLD" id="SFLDS00029">
    <property type="entry name" value="Radical_SAM"/>
    <property type="match status" value="1"/>
</dbReference>
<feature type="binding site" evidence="12">
    <location>
        <position position="13"/>
    </location>
    <ligand>
        <name>GTP</name>
        <dbReference type="ChEBI" id="CHEBI:37565"/>
    </ligand>
</feature>
<dbReference type="HAMAP" id="MF_01225_B">
    <property type="entry name" value="MoaA_B"/>
    <property type="match status" value="1"/>
</dbReference>
<evidence type="ECO:0000313" key="14">
    <source>
        <dbReference type="EMBL" id="SMC37884.1"/>
    </source>
</evidence>
<dbReference type="CDD" id="cd21117">
    <property type="entry name" value="Twitch_MoaA"/>
    <property type="match status" value="1"/>
</dbReference>
<comment type="cofactor">
    <cofactor evidence="12">
        <name>[4Fe-4S] cluster</name>
        <dbReference type="ChEBI" id="CHEBI:49883"/>
    </cofactor>
    <text evidence="12">Binds 2 [4Fe-4S] clusters. Binds 1 [4Fe-4S] cluster coordinated with 3 cysteines and an exchangeable S-adenosyl-L-methionine and 1 [4Fe-4S] cluster coordinated with 3 cysteines and the GTP-derived substrate.</text>
</comment>
<dbReference type="GO" id="GO:0006777">
    <property type="term" value="P:Mo-molybdopterin cofactor biosynthetic process"/>
    <property type="evidence" value="ECO:0007669"/>
    <property type="project" value="UniProtKB-UniRule"/>
</dbReference>
<dbReference type="SUPFAM" id="SSF102114">
    <property type="entry name" value="Radical SAM enzymes"/>
    <property type="match status" value="1"/>
</dbReference>
<dbReference type="GO" id="GO:1904047">
    <property type="term" value="F:S-adenosyl-L-methionine binding"/>
    <property type="evidence" value="ECO:0007669"/>
    <property type="project" value="UniProtKB-UniRule"/>
</dbReference>
<proteinExistence type="inferred from homology"/>
<keyword evidence="8 12" id="KW-0342">GTP-binding</keyword>
<feature type="binding site" evidence="12">
    <location>
        <position position="27"/>
    </location>
    <ligand>
        <name>[4Fe-4S] cluster</name>
        <dbReference type="ChEBI" id="CHEBI:49883"/>
        <label>1</label>
        <note>4Fe-4S-S-AdoMet</note>
    </ligand>
</feature>
<evidence type="ECO:0000256" key="11">
    <source>
        <dbReference type="ARBA" id="ARBA00048697"/>
    </source>
</evidence>
<keyword evidence="7 12" id="KW-0411">Iron-sulfur</keyword>
<dbReference type="InterPro" id="IPR040064">
    <property type="entry name" value="MoaA-like"/>
</dbReference>
<dbReference type="CDD" id="cd01335">
    <property type="entry name" value="Radical_SAM"/>
    <property type="match status" value="1"/>
</dbReference>
<evidence type="ECO:0000256" key="4">
    <source>
        <dbReference type="ARBA" id="ARBA00022723"/>
    </source>
</evidence>
<feature type="binding site" evidence="12">
    <location>
        <position position="155"/>
    </location>
    <ligand>
        <name>GTP</name>
        <dbReference type="ChEBI" id="CHEBI:37565"/>
    </ligand>
</feature>
<keyword evidence="6 12" id="KW-0408">Iron</keyword>
<dbReference type="InterPro" id="IPR013483">
    <property type="entry name" value="MoaA"/>
</dbReference>
<dbReference type="GO" id="GO:0005525">
    <property type="term" value="F:GTP binding"/>
    <property type="evidence" value="ECO:0007669"/>
    <property type="project" value="UniProtKB-UniRule"/>
</dbReference>
<dbReference type="InterPro" id="IPR007197">
    <property type="entry name" value="rSAM"/>
</dbReference>
<evidence type="ECO:0000256" key="2">
    <source>
        <dbReference type="ARBA" id="ARBA00022485"/>
    </source>
</evidence>
<dbReference type="STRING" id="112901.SAMN04488500_10239"/>
<feature type="binding site" evidence="12">
    <location>
        <position position="270"/>
    </location>
    <ligand>
        <name>[4Fe-4S] cluster</name>
        <dbReference type="ChEBI" id="CHEBI:49883"/>
        <label>2</label>
        <note>4Fe-4S-substrate</note>
    </ligand>
</feature>
<comment type="catalytic activity">
    <reaction evidence="11 12">
        <text>GTP + AH2 + S-adenosyl-L-methionine = (8S)-3',8-cyclo-7,8-dihydroguanosine 5'-triphosphate + 5'-deoxyadenosine + L-methionine + A + H(+)</text>
        <dbReference type="Rhea" id="RHEA:49576"/>
        <dbReference type="ChEBI" id="CHEBI:13193"/>
        <dbReference type="ChEBI" id="CHEBI:15378"/>
        <dbReference type="ChEBI" id="CHEBI:17319"/>
        <dbReference type="ChEBI" id="CHEBI:17499"/>
        <dbReference type="ChEBI" id="CHEBI:37565"/>
        <dbReference type="ChEBI" id="CHEBI:57844"/>
        <dbReference type="ChEBI" id="CHEBI:59789"/>
        <dbReference type="ChEBI" id="CHEBI:131766"/>
        <dbReference type="EC" id="4.1.99.22"/>
    </reaction>
</comment>